<organism evidence="2 3">
    <name type="scientific">Pristionchus mayeri</name>
    <dbReference type="NCBI Taxonomy" id="1317129"/>
    <lineage>
        <taxon>Eukaryota</taxon>
        <taxon>Metazoa</taxon>
        <taxon>Ecdysozoa</taxon>
        <taxon>Nematoda</taxon>
        <taxon>Chromadorea</taxon>
        <taxon>Rhabditida</taxon>
        <taxon>Rhabditina</taxon>
        <taxon>Diplogasteromorpha</taxon>
        <taxon>Diplogasteroidea</taxon>
        <taxon>Neodiplogasteridae</taxon>
        <taxon>Pristionchus</taxon>
    </lineage>
</organism>
<comment type="caution">
    <text evidence="2">The sequence shown here is derived from an EMBL/GenBank/DDBJ whole genome shotgun (WGS) entry which is preliminary data.</text>
</comment>
<proteinExistence type="predicted"/>
<keyword evidence="1" id="KW-1133">Transmembrane helix</keyword>
<feature type="transmembrane region" description="Helical" evidence="1">
    <location>
        <begin position="35"/>
        <end position="56"/>
    </location>
</feature>
<accession>A0AAN5D8U2</accession>
<feature type="transmembrane region" description="Helical" evidence="1">
    <location>
        <begin position="62"/>
        <end position="80"/>
    </location>
</feature>
<evidence type="ECO:0008006" key="4">
    <source>
        <dbReference type="Google" id="ProtNLM"/>
    </source>
</evidence>
<evidence type="ECO:0000256" key="1">
    <source>
        <dbReference type="SAM" id="Phobius"/>
    </source>
</evidence>
<evidence type="ECO:0000313" key="3">
    <source>
        <dbReference type="Proteomes" id="UP001328107"/>
    </source>
</evidence>
<keyword evidence="1" id="KW-0812">Transmembrane</keyword>
<dbReference type="AlphaFoldDB" id="A0AAN5D8U2"/>
<dbReference type="Proteomes" id="UP001328107">
    <property type="component" value="Unassembled WGS sequence"/>
</dbReference>
<sequence>TLKISIAIIFYARHKFRVIPYGIERLNAKYQVKEVLDFSVAILPSVLVSAVMHTFSLVPTMLWIYGVISYPVCCVIYFPVQSLNCILTKIALIGCHKEMRQRFQRILFSNSG</sequence>
<evidence type="ECO:0000313" key="2">
    <source>
        <dbReference type="EMBL" id="GMR57832.1"/>
    </source>
</evidence>
<dbReference type="EMBL" id="BTRK01000006">
    <property type="protein sequence ID" value="GMR57832.1"/>
    <property type="molecule type" value="Genomic_DNA"/>
</dbReference>
<keyword evidence="3" id="KW-1185">Reference proteome</keyword>
<gene>
    <name evidence="2" type="ORF">PMAYCL1PPCAC_28027</name>
</gene>
<name>A0AAN5D8U2_9BILA</name>
<reference evidence="3" key="1">
    <citation type="submission" date="2022-10" db="EMBL/GenBank/DDBJ databases">
        <title>Genome assembly of Pristionchus species.</title>
        <authorList>
            <person name="Yoshida K."/>
            <person name="Sommer R.J."/>
        </authorList>
    </citation>
    <scope>NUCLEOTIDE SEQUENCE [LARGE SCALE GENOMIC DNA]</scope>
    <source>
        <strain evidence="3">RS5460</strain>
    </source>
</reference>
<keyword evidence="1" id="KW-0472">Membrane</keyword>
<feature type="non-terminal residue" evidence="2">
    <location>
        <position position="112"/>
    </location>
</feature>
<feature type="non-terminal residue" evidence="2">
    <location>
        <position position="1"/>
    </location>
</feature>
<protein>
    <recommendedName>
        <fullName evidence="4">G protein-coupled receptor</fullName>
    </recommendedName>
</protein>